<feature type="signal peptide" evidence="1">
    <location>
        <begin position="1"/>
        <end position="18"/>
    </location>
</feature>
<keyword evidence="3" id="KW-1185">Reference proteome</keyword>
<sequence>MQILLLLPILLLVSLGSAFQGRRVHTVKRSTPPPPRVRLHRVSHADPTLVLRRTSNRFLADDDDNDAAVYTDSIGEPRQKRLIECSAAIVLPFSTEVAFAAFSDLSRQPSWCRYLSAVEYVGVLDDDGCSTDDGDCSPLRSSRGFTFSWLANDTCIQRPNGSEPGFISWESTSGLKNYGSVLFEPIEEDNGRTRMDLKFQFKAPRVVSGLFRREPLLNLNTTLRNAACTRISWPSASIRRFQGAQTSISRKHKINTRSSTESELVGADDILPSAIWSKYFIEAQGFTVDRNIMYQDNQSAMLLENNGKFSSSKRTKHINNRYFLIKDKIEQGDLETEYCPTEKMWSDGHTKPKQGEAFRIDRAAVMNCPVDYFEDENEHDDVDCIDGHMKPDSCSFIKINGNRISVGQ</sequence>
<organism evidence="2 3">
    <name type="scientific">Thalassiosira oceanica</name>
    <name type="common">Marine diatom</name>
    <dbReference type="NCBI Taxonomy" id="159749"/>
    <lineage>
        <taxon>Eukaryota</taxon>
        <taxon>Sar</taxon>
        <taxon>Stramenopiles</taxon>
        <taxon>Ochrophyta</taxon>
        <taxon>Bacillariophyta</taxon>
        <taxon>Coscinodiscophyceae</taxon>
        <taxon>Thalassiosirophycidae</taxon>
        <taxon>Thalassiosirales</taxon>
        <taxon>Thalassiosiraceae</taxon>
        <taxon>Thalassiosira</taxon>
    </lineage>
</organism>
<dbReference type="SUPFAM" id="SSF55961">
    <property type="entry name" value="Bet v1-like"/>
    <property type="match status" value="1"/>
</dbReference>
<dbReference type="EMBL" id="AGNL01032721">
    <property type="protein sequence ID" value="EJK55981.1"/>
    <property type="molecule type" value="Genomic_DNA"/>
</dbReference>
<gene>
    <name evidence="2" type="ORF">THAOC_24212</name>
</gene>
<name>K0S4X1_THAOC</name>
<evidence type="ECO:0008006" key="4">
    <source>
        <dbReference type="Google" id="ProtNLM"/>
    </source>
</evidence>
<dbReference type="OrthoDB" id="1113209at2759"/>
<reference evidence="2 3" key="1">
    <citation type="journal article" date="2012" name="Genome Biol.">
        <title>Genome and low-iron response of an oceanic diatom adapted to chronic iron limitation.</title>
        <authorList>
            <person name="Lommer M."/>
            <person name="Specht M."/>
            <person name="Roy A.S."/>
            <person name="Kraemer L."/>
            <person name="Andreson R."/>
            <person name="Gutowska M.A."/>
            <person name="Wolf J."/>
            <person name="Bergner S.V."/>
            <person name="Schilhabel M.B."/>
            <person name="Klostermeier U.C."/>
            <person name="Beiko R.G."/>
            <person name="Rosenstiel P."/>
            <person name="Hippler M."/>
            <person name="Laroche J."/>
        </authorList>
    </citation>
    <scope>NUCLEOTIDE SEQUENCE [LARGE SCALE GENOMIC DNA]</scope>
    <source>
        <strain evidence="2 3">CCMP1005</strain>
    </source>
</reference>
<evidence type="ECO:0000313" key="2">
    <source>
        <dbReference type="EMBL" id="EJK55981.1"/>
    </source>
</evidence>
<evidence type="ECO:0000256" key="1">
    <source>
        <dbReference type="SAM" id="SignalP"/>
    </source>
</evidence>
<accession>K0S4X1</accession>
<dbReference type="eggNOG" id="KOG0017">
    <property type="taxonomic scope" value="Eukaryota"/>
</dbReference>
<dbReference type="Proteomes" id="UP000266841">
    <property type="component" value="Unassembled WGS sequence"/>
</dbReference>
<comment type="caution">
    <text evidence="2">The sequence shown here is derived from an EMBL/GenBank/DDBJ whole genome shotgun (WGS) entry which is preliminary data.</text>
</comment>
<protein>
    <recommendedName>
        <fullName evidence="4">START domain-containing protein</fullName>
    </recommendedName>
</protein>
<dbReference type="Gene3D" id="3.30.530.20">
    <property type="match status" value="1"/>
</dbReference>
<dbReference type="CDD" id="cd09272">
    <property type="entry name" value="RNase_HI_RT_Ty1"/>
    <property type="match status" value="1"/>
</dbReference>
<proteinExistence type="predicted"/>
<dbReference type="InterPro" id="IPR023393">
    <property type="entry name" value="START-like_dom_sf"/>
</dbReference>
<keyword evidence="1" id="KW-0732">Signal</keyword>
<dbReference type="AlphaFoldDB" id="K0S4X1"/>
<feature type="chain" id="PRO_5003836816" description="START domain-containing protein" evidence="1">
    <location>
        <begin position="19"/>
        <end position="408"/>
    </location>
</feature>
<evidence type="ECO:0000313" key="3">
    <source>
        <dbReference type="Proteomes" id="UP000266841"/>
    </source>
</evidence>